<evidence type="ECO:0000313" key="1">
    <source>
        <dbReference type="EMBL" id="KAJ0096318.1"/>
    </source>
</evidence>
<evidence type="ECO:0000313" key="2">
    <source>
        <dbReference type="Proteomes" id="UP001164250"/>
    </source>
</evidence>
<gene>
    <name evidence="1" type="ORF">Patl1_28553</name>
</gene>
<reference evidence="2" key="1">
    <citation type="journal article" date="2023" name="G3 (Bethesda)">
        <title>Genome assembly and association tests identify interacting loci associated with vigor, precocity, and sex in interspecific pistachio rootstocks.</title>
        <authorList>
            <person name="Palmer W."/>
            <person name="Jacygrad E."/>
            <person name="Sagayaradj S."/>
            <person name="Cavanaugh K."/>
            <person name="Han R."/>
            <person name="Bertier L."/>
            <person name="Beede B."/>
            <person name="Kafkas S."/>
            <person name="Golino D."/>
            <person name="Preece J."/>
            <person name="Michelmore R."/>
        </authorList>
    </citation>
    <scope>NUCLEOTIDE SEQUENCE [LARGE SCALE GENOMIC DNA]</scope>
</reference>
<protein>
    <submittedName>
        <fullName evidence="1">Uncharacterized protein</fullName>
    </submittedName>
</protein>
<sequence>MTLVSAAVKLGKHSSTYLAAKYNCKNATIDIKVDSKSQLSASLSFSGKFLPSTKIIASLKLPHYSSSETLTSAAAKLGKHSSTYLAAKYNCKNATIDVKVDLKSQLSASLSFSGKFSPSTRTIASLKLPHYSSSELKISYFHEHVTLVTSILLNQSPAIMLSASIGTPKIALSVEAKYKTESCPASYNASISLANPKSNASIILANQGDLLKASYVYRFNQPKEISVGAEIHRRFSKKESTFTVGGSCSVDHLTTLKMKLNNYGKLETLLSHKIRPKSCLSISGEVDLKALDRIPRIGLAMALML</sequence>
<name>A0ACC1BBL4_9ROSI</name>
<keyword evidence="2" id="KW-1185">Reference proteome</keyword>
<organism evidence="1 2">
    <name type="scientific">Pistacia atlantica</name>
    <dbReference type="NCBI Taxonomy" id="434234"/>
    <lineage>
        <taxon>Eukaryota</taxon>
        <taxon>Viridiplantae</taxon>
        <taxon>Streptophyta</taxon>
        <taxon>Embryophyta</taxon>
        <taxon>Tracheophyta</taxon>
        <taxon>Spermatophyta</taxon>
        <taxon>Magnoliopsida</taxon>
        <taxon>eudicotyledons</taxon>
        <taxon>Gunneridae</taxon>
        <taxon>Pentapetalae</taxon>
        <taxon>rosids</taxon>
        <taxon>malvids</taxon>
        <taxon>Sapindales</taxon>
        <taxon>Anacardiaceae</taxon>
        <taxon>Pistacia</taxon>
    </lineage>
</organism>
<comment type="caution">
    <text evidence="1">The sequence shown here is derived from an EMBL/GenBank/DDBJ whole genome shotgun (WGS) entry which is preliminary data.</text>
</comment>
<dbReference type="EMBL" id="CM047901">
    <property type="protein sequence ID" value="KAJ0096318.1"/>
    <property type="molecule type" value="Genomic_DNA"/>
</dbReference>
<proteinExistence type="predicted"/>
<dbReference type="Proteomes" id="UP001164250">
    <property type="component" value="Chromosome 5"/>
</dbReference>
<accession>A0ACC1BBL4</accession>